<accession>A0A6A6RMA5</accession>
<proteinExistence type="predicted"/>
<dbReference type="AlphaFoldDB" id="A0A6A6RMA5"/>
<evidence type="ECO:0000313" key="2">
    <source>
        <dbReference type="Proteomes" id="UP000799753"/>
    </source>
</evidence>
<organism evidence="1 2">
    <name type="scientific">Massarina eburnea CBS 473.64</name>
    <dbReference type="NCBI Taxonomy" id="1395130"/>
    <lineage>
        <taxon>Eukaryota</taxon>
        <taxon>Fungi</taxon>
        <taxon>Dikarya</taxon>
        <taxon>Ascomycota</taxon>
        <taxon>Pezizomycotina</taxon>
        <taxon>Dothideomycetes</taxon>
        <taxon>Pleosporomycetidae</taxon>
        <taxon>Pleosporales</taxon>
        <taxon>Massarineae</taxon>
        <taxon>Massarinaceae</taxon>
        <taxon>Massarina</taxon>
    </lineage>
</organism>
<dbReference type="EMBL" id="MU006809">
    <property type="protein sequence ID" value="KAF2635204.1"/>
    <property type="molecule type" value="Genomic_DNA"/>
</dbReference>
<gene>
    <name evidence="1" type="ORF">P280DRAFT_523298</name>
</gene>
<dbReference type="Proteomes" id="UP000799753">
    <property type="component" value="Unassembled WGS sequence"/>
</dbReference>
<keyword evidence="2" id="KW-1185">Reference proteome</keyword>
<dbReference type="OrthoDB" id="3781081at2759"/>
<evidence type="ECO:0000313" key="1">
    <source>
        <dbReference type="EMBL" id="KAF2635204.1"/>
    </source>
</evidence>
<protein>
    <submittedName>
        <fullName evidence="1">Uncharacterized protein</fullName>
    </submittedName>
</protein>
<reference evidence="1" key="1">
    <citation type="journal article" date="2020" name="Stud. Mycol.">
        <title>101 Dothideomycetes genomes: a test case for predicting lifestyles and emergence of pathogens.</title>
        <authorList>
            <person name="Haridas S."/>
            <person name="Albert R."/>
            <person name="Binder M."/>
            <person name="Bloem J."/>
            <person name="Labutti K."/>
            <person name="Salamov A."/>
            <person name="Andreopoulos B."/>
            <person name="Baker S."/>
            <person name="Barry K."/>
            <person name="Bills G."/>
            <person name="Bluhm B."/>
            <person name="Cannon C."/>
            <person name="Castanera R."/>
            <person name="Culley D."/>
            <person name="Daum C."/>
            <person name="Ezra D."/>
            <person name="Gonzalez J."/>
            <person name="Henrissat B."/>
            <person name="Kuo A."/>
            <person name="Liang C."/>
            <person name="Lipzen A."/>
            <person name="Lutzoni F."/>
            <person name="Magnuson J."/>
            <person name="Mondo S."/>
            <person name="Nolan M."/>
            <person name="Ohm R."/>
            <person name="Pangilinan J."/>
            <person name="Park H.-J."/>
            <person name="Ramirez L."/>
            <person name="Alfaro M."/>
            <person name="Sun H."/>
            <person name="Tritt A."/>
            <person name="Yoshinaga Y."/>
            <person name="Zwiers L.-H."/>
            <person name="Turgeon B."/>
            <person name="Goodwin S."/>
            <person name="Spatafora J."/>
            <person name="Crous P."/>
            <person name="Grigoriev I."/>
        </authorList>
    </citation>
    <scope>NUCLEOTIDE SEQUENCE</scope>
    <source>
        <strain evidence="1">CBS 473.64</strain>
    </source>
</reference>
<name>A0A6A6RMA5_9PLEO</name>
<sequence>MILHNCYHHLPTFPPTYTPTPTQTLFPTLPLELREQIYHHIAHPSTPFPAPPGSIKVNMTLSYPYHPALSSAWLPTICAVSPAMWVDAGLWLIRNATFTVGNKGTLALLTAFLDTMPGTQGWDCVRRIHFEGFGRHAPDPGNRNAYIAFMARCPGLVETRLGFEIRDLVVPPPMFFPAWYASTCIFGVRADHRGVTVPSVLGLEEVVREYALWDVFELGSVNKITFVLARVERFVWFKGNDDGVFEVGESLGGVAGGLERGFWERGRRVEVGVEDSSRFFYAEQDFLF</sequence>